<evidence type="ECO:0008006" key="3">
    <source>
        <dbReference type="Google" id="ProtNLM"/>
    </source>
</evidence>
<dbReference type="AlphaFoldDB" id="A0A5C7H3S5"/>
<gene>
    <name evidence="1" type="ORF">EZV62_024085</name>
</gene>
<evidence type="ECO:0000313" key="1">
    <source>
        <dbReference type="EMBL" id="TXG51561.1"/>
    </source>
</evidence>
<dbReference type="EMBL" id="VAHF01000011">
    <property type="protein sequence ID" value="TXG51561.1"/>
    <property type="molecule type" value="Genomic_DNA"/>
</dbReference>
<comment type="caution">
    <text evidence="1">The sequence shown here is derived from an EMBL/GenBank/DDBJ whole genome shotgun (WGS) entry which is preliminary data.</text>
</comment>
<dbReference type="Proteomes" id="UP000323000">
    <property type="component" value="Chromosome 11"/>
</dbReference>
<dbReference type="OrthoDB" id="1939000at2759"/>
<proteinExistence type="predicted"/>
<keyword evidence="2" id="KW-1185">Reference proteome</keyword>
<protein>
    <recommendedName>
        <fullName evidence="3">Retrotransposon gag domain-containing protein</fullName>
    </recommendedName>
</protein>
<organism evidence="1 2">
    <name type="scientific">Acer yangbiense</name>
    <dbReference type="NCBI Taxonomy" id="1000413"/>
    <lineage>
        <taxon>Eukaryota</taxon>
        <taxon>Viridiplantae</taxon>
        <taxon>Streptophyta</taxon>
        <taxon>Embryophyta</taxon>
        <taxon>Tracheophyta</taxon>
        <taxon>Spermatophyta</taxon>
        <taxon>Magnoliopsida</taxon>
        <taxon>eudicotyledons</taxon>
        <taxon>Gunneridae</taxon>
        <taxon>Pentapetalae</taxon>
        <taxon>rosids</taxon>
        <taxon>malvids</taxon>
        <taxon>Sapindales</taxon>
        <taxon>Sapindaceae</taxon>
        <taxon>Hippocastanoideae</taxon>
        <taxon>Acereae</taxon>
        <taxon>Acer</taxon>
    </lineage>
</organism>
<reference evidence="2" key="1">
    <citation type="journal article" date="2019" name="Gigascience">
        <title>De novo genome assembly of the endangered Acer yangbiense, a plant species with extremely small populations endemic to Yunnan Province, China.</title>
        <authorList>
            <person name="Yang J."/>
            <person name="Wariss H.M."/>
            <person name="Tao L."/>
            <person name="Zhang R."/>
            <person name="Yun Q."/>
            <person name="Hollingsworth P."/>
            <person name="Dao Z."/>
            <person name="Luo G."/>
            <person name="Guo H."/>
            <person name="Ma Y."/>
            <person name="Sun W."/>
        </authorList>
    </citation>
    <scope>NUCLEOTIDE SEQUENCE [LARGE SCALE GENOMIC DNA]</scope>
    <source>
        <strain evidence="2">cv. Malutang</strain>
    </source>
</reference>
<accession>A0A5C7H3S5</accession>
<name>A0A5C7H3S5_9ROSI</name>
<evidence type="ECO:0000313" key="2">
    <source>
        <dbReference type="Proteomes" id="UP000323000"/>
    </source>
</evidence>
<sequence>MSMGCCLCKWLGVGVIKPNQGMLGGAWPSGSSEVIAVLDQLVEQKERIILIKQAHTDLLKDLETKFKKVQLKQIVLTNSVSEKIKLLDEIVVLRRALNNPNTSKEGPMSKIKVPKPKQFNGSRKAKELENFLWDMERYFKVARIHEREHMSITSMYLSGDAKLWWRTRIADDLSASKPNIVVWELLKNKLKDQFLPCNTSWLVRENPQEVEEVRNMSEKYKLFNFMYGLQTWAQAELRRQGVKDIPSAMAVAEGVVDFWMKFPKEEKVNALISLDADCCVDANPSRVNSLQLLNTISEIQAMLDTGATNNFVAQREVDRLGLKLSCSGSQIKAMNSLSKPVHGVVETTVKIGS</sequence>